<evidence type="ECO:0000313" key="2">
    <source>
        <dbReference type="Proteomes" id="UP000727407"/>
    </source>
</evidence>
<accession>A0A8J4T283</accession>
<keyword evidence="2" id="KW-1185">Reference proteome</keyword>
<organism evidence="1 2">
    <name type="scientific">Clarias magur</name>
    <name type="common">Asian catfish</name>
    <name type="synonym">Macropteronotus magur</name>
    <dbReference type="NCBI Taxonomy" id="1594786"/>
    <lineage>
        <taxon>Eukaryota</taxon>
        <taxon>Metazoa</taxon>
        <taxon>Chordata</taxon>
        <taxon>Craniata</taxon>
        <taxon>Vertebrata</taxon>
        <taxon>Euteleostomi</taxon>
        <taxon>Actinopterygii</taxon>
        <taxon>Neopterygii</taxon>
        <taxon>Teleostei</taxon>
        <taxon>Ostariophysi</taxon>
        <taxon>Siluriformes</taxon>
        <taxon>Clariidae</taxon>
        <taxon>Clarias</taxon>
    </lineage>
</organism>
<reference evidence="1" key="1">
    <citation type="submission" date="2020-07" db="EMBL/GenBank/DDBJ databases">
        <title>Clarias magur genome sequencing, assembly and annotation.</title>
        <authorList>
            <person name="Kushwaha B."/>
            <person name="Kumar R."/>
            <person name="Das P."/>
            <person name="Joshi C.G."/>
            <person name="Kumar D."/>
            <person name="Nagpure N.S."/>
            <person name="Pandey M."/>
            <person name="Agarwal S."/>
            <person name="Srivastava S."/>
            <person name="Singh M."/>
            <person name="Sahoo L."/>
            <person name="Jayasankar P."/>
            <person name="Meher P.K."/>
            <person name="Koringa P.G."/>
            <person name="Iquebal M.A."/>
            <person name="Das S.P."/>
            <person name="Bit A."/>
            <person name="Patnaik S."/>
            <person name="Patel N."/>
            <person name="Shah T.M."/>
            <person name="Hinsu A."/>
            <person name="Jena J.K."/>
        </authorList>
    </citation>
    <scope>NUCLEOTIDE SEQUENCE</scope>
    <source>
        <strain evidence="1">CIFAMagur01</strain>
        <tissue evidence="1">Testis</tissue>
    </source>
</reference>
<dbReference type="Proteomes" id="UP000727407">
    <property type="component" value="Unassembled WGS sequence"/>
</dbReference>
<comment type="caution">
    <text evidence="1">The sequence shown here is derived from an EMBL/GenBank/DDBJ whole genome shotgun (WGS) entry which is preliminary data.</text>
</comment>
<sequence length="77" mass="8757">QRLDRRSSHDVHQSQLIRNSLGDIISSLGRLYRGAGIEPGIEDEQGVVLNLVYVGVFNWVTVYMPLHLKERFDPASH</sequence>
<dbReference type="AlphaFoldDB" id="A0A8J4T283"/>
<dbReference type="EMBL" id="QNUK01001321">
    <property type="protein sequence ID" value="KAF5884020.1"/>
    <property type="molecule type" value="Genomic_DNA"/>
</dbReference>
<proteinExistence type="predicted"/>
<evidence type="ECO:0000313" key="1">
    <source>
        <dbReference type="EMBL" id="KAF5884020.1"/>
    </source>
</evidence>
<gene>
    <name evidence="1" type="ORF">DAT39_022889</name>
</gene>
<feature type="non-terminal residue" evidence="1">
    <location>
        <position position="1"/>
    </location>
</feature>
<protein>
    <submittedName>
        <fullName evidence="1">Uncharacterized protein</fullName>
    </submittedName>
</protein>
<name>A0A8J4T283_CLAMG</name>